<feature type="transmembrane region" description="Helical" evidence="12">
    <location>
        <begin position="86"/>
        <end position="105"/>
    </location>
</feature>
<evidence type="ECO:0000256" key="3">
    <source>
        <dbReference type="ARBA" id="ARBA00022448"/>
    </source>
</evidence>
<evidence type="ECO:0000256" key="9">
    <source>
        <dbReference type="ARBA" id="ARBA00023136"/>
    </source>
</evidence>
<gene>
    <name evidence="13" type="primary">ATP6</name>
</gene>
<dbReference type="InterPro" id="IPR045083">
    <property type="entry name" value="ATP_synth_F0_asu_bact/mt"/>
</dbReference>
<proteinExistence type="inferred from homology"/>
<geneLocation type="mitochondrion" evidence="13"/>
<dbReference type="EMBL" id="KJ729018">
    <property type="protein sequence ID" value="AIH15656.1"/>
    <property type="molecule type" value="Genomic_DNA"/>
</dbReference>
<dbReference type="GO" id="GO:0005743">
    <property type="term" value="C:mitochondrial inner membrane"/>
    <property type="evidence" value="ECO:0007669"/>
    <property type="project" value="UniProtKB-SubCell"/>
</dbReference>
<dbReference type="GeneID" id="20006186"/>
<evidence type="ECO:0000256" key="8">
    <source>
        <dbReference type="ARBA" id="ARBA00023065"/>
    </source>
</evidence>
<evidence type="ECO:0000256" key="5">
    <source>
        <dbReference type="ARBA" id="ARBA00022692"/>
    </source>
</evidence>
<keyword evidence="8" id="KW-0406">Ion transport</keyword>
<keyword evidence="3" id="KW-0813">Transport</keyword>
<keyword evidence="10" id="KW-0066">ATP synthesis</keyword>
<organism evidence="13">
    <name type="scientific">Tetranychus ludeni</name>
    <name type="common">Bean spider mite</name>
    <dbReference type="NCBI Taxonomy" id="182134"/>
    <lineage>
        <taxon>Eukaryota</taxon>
        <taxon>Metazoa</taxon>
        <taxon>Ecdysozoa</taxon>
        <taxon>Arthropoda</taxon>
        <taxon>Chelicerata</taxon>
        <taxon>Arachnida</taxon>
        <taxon>Acari</taxon>
        <taxon>Acariformes</taxon>
        <taxon>Trombidiformes</taxon>
        <taxon>Prostigmata</taxon>
        <taxon>Eleutherengona</taxon>
        <taxon>Raphignathae</taxon>
        <taxon>Tetranychoidea</taxon>
        <taxon>Tetranychidae</taxon>
        <taxon>Tetranychus</taxon>
    </lineage>
</organism>
<comment type="subcellular location">
    <subcellularLocation>
        <location evidence="1">Membrane</location>
        <topology evidence="1">Multi-pass membrane protein</topology>
    </subcellularLocation>
    <subcellularLocation>
        <location evidence="11">Mitochondrion inner membrane</location>
        <topology evidence="11">Multi-pass membrane protein</topology>
    </subcellularLocation>
</comment>
<dbReference type="PRINTS" id="PR00123">
    <property type="entry name" value="ATPASEA"/>
</dbReference>
<reference evidence="13" key="1">
    <citation type="journal article" date="2014" name="PLoS ONE">
        <title>The complete mitochondrial genomes of six species of tetranychus provide insights into the phylogeny and evolution of spider mites.</title>
        <authorList>
            <person name="Chen D.S."/>
            <person name="Jin P.Y."/>
            <person name="Zhang K.J."/>
            <person name="Ding X.L."/>
            <person name="Yang S.X."/>
            <person name="Ju J.F."/>
            <person name="Zhao J.Y."/>
            <person name="Hong X.Y."/>
        </authorList>
    </citation>
    <scope>NUCLEOTIDE SEQUENCE</scope>
</reference>
<dbReference type="CTD" id="4508"/>
<dbReference type="GO" id="GO:0046933">
    <property type="term" value="F:proton-transporting ATP synthase activity, rotational mechanism"/>
    <property type="evidence" value="ECO:0007669"/>
    <property type="project" value="TreeGrafter"/>
</dbReference>
<evidence type="ECO:0000256" key="6">
    <source>
        <dbReference type="ARBA" id="ARBA00022781"/>
    </source>
</evidence>
<keyword evidence="9 12" id="KW-0472">Membrane</keyword>
<keyword evidence="13" id="KW-0496">Mitochondrion</keyword>
<evidence type="ECO:0000256" key="11">
    <source>
        <dbReference type="RuleBase" id="RU004450"/>
    </source>
</evidence>
<feature type="transmembrane region" description="Helical" evidence="12">
    <location>
        <begin position="112"/>
        <end position="132"/>
    </location>
</feature>
<dbReference type="AlphaFoldDB" id="A0A075X8C9"/>
<evidence type="ECO:0000313" key="13">
    <source>
        <dbReference type="EMBL" id="AIH15656.1"/>
    </source>
</evidence>
<dbReference type="Pfam" id="PF00119">
    <property type="entry name" value="ATP-synt_A"/>
    <property type="match status" value="1"/>
</dbReference>
<dbReference type="PANTHER" id="PTHR11410">
    <property type="entry name" value="ATP SYNTHASE SUBUNIT A"/>
    <property type="match status" value="1"/>
</dbReference>
<evidence type="ECO:0000256" key="12">
    <source>
        <dbReference type="SAM" id="Phobius"/>
    </source>
</evidence>
<feature type="transmembrane region" description="Helical" evidence="12">
    <location>
        <begin position="54"/>
        <end position="74"/>
    </location>
</feature>
<keyword evidence="6" id="KW-0375">Hydrogen ion transport</keyword>
<dbReference type="CDD" id="cd00310">
    <property type="entry name" value="ATP-synt_Fo_a_6"/>
    <property type="match status" value="1"/>
</dbReference>
<dbReference type="PANTHER" id="PTHR11410:SF0">
    <property type="entry name" value="ATP SYNTHASE SUBUNIT A"/>
    <property type="match status" value="1"/>
</dbReference>
<evidence type="ECO:0000256" key="2">
    <source>
        <dbReference type="ARBA" id="ARBA00006810"/>
    </source>
</evidence>
<evidence type="ECO:0000256" key="10">
    <source>
        <dbReference type="ARBA" id="ARBA00023310"/>
    </source>
</evidence>
<keyword evidence="7 12" id="KW-1133">Transmembrane helix</keyword>
<dbReference type="SUPFAM" id="SSF81336">
    <property type="entry name" value="F1F0 ATP synthase subunit A"/>
    <property type="match status" value="1"/>
</dbReference>
<dbReference type="Gene3D" id="1.20.120.220">
    <property type="entry name" value="ATP synthase, F0 complex, subunit A"/>
    <property type="match status" value="1"/>
</dbReference>
<sequence length="206" mass="24562">MLNNLFSSFDVKNFMFFTYLILNFYFFIIFSLFLKMNKFYIFFKKIIFFLDKNISYNIIMKSVFLLIFMLNFFSLNFYGFGLTGQISLNIFLVFSLWFPLLILNLTKMNNSFLIHLVPLSTSNLLIPMMILIELMSFFIRPLTLFLRLSINMIAGHVLVSLISLVILSNNIFFIFLMYLYMLMKFLVSFIQAYIIVTLLNLYIEEI</sequence>
<comment type="similarity">
    <text evidence="2">Belongs to the ATPase A chain family.</text>
</comment>
<feature type="transmembrane region" description="Helical" evidence="12">
    <location>
        <begin position="14"/>
        <end position="34"/>
    </location>
</feature>
<evidence type="ECO:0000256" key="4">
    <source>
        <dbReference type="ARBA" id="ARBA00022547"/>
    </source>
</evidence>
<dbReference type="RefSeq" id="YP_009051495.1">
    <property type="nucleotide sequence ID" value="NC_024677.1"/>
</dbReference>
<name>A0A075X8C9_TETLU</name>
<keyword evidence="5 12" id="KW-0812">Transmembrane</keyword>
<dbReference type="InterPro" id="IPR035908">
    <property type="entry name" value="F0_ATP_A_sf"/>
</dbReference>
<evidence type="ECO:0000256" key="7">
    <source>
        <dbReference type="ARBA" id="ARBA00022989"/>
    </source>
</evidence>
<accession>A0A075X8C9</accession>
<dbReference type="GO" id="GO:0045259">
    <property type="term" value="C:proton-transporting ATP synthase complex"/>
    <property type="evidence" value="ECO:0007669"/>
    <property type="project" value="UniProtKB-KW"/>
</dbReference>
<dbReference type="InterPro" id="IPR000568">
    <property type="entry name" value="ATP_synth_F0_asu"/>
</dbReference>
<feature type="transmembrane region" description="Helical" evidence="12">
    <location>
        <begin position="152"/>
        <end position="178"/>
    </location>
</feature>
<dbReference type="NCBIfam" id="TIGR01131">
    <property type="entry name" value="ATP_synt_6_or_A"/>
    <property type="match status" value="1"/>
</dbReference>
<keyword evidence="4" id="KW-0138">CF(0)</keyword>
<protein>
    <recommendedName>
        <fullName evidence="11">ATP synthase subunit a</fullName>
    </recommendedName>
</protein>
<evidence type="ECO:0000256" key="1">
    <source>
        <dbReference type="ARBA" id="ARBA00004141"/>
    </source>
</evidence>